<organism evidence="2 3">
    <name type="scientific">Pyronema omphalodes (strain CBS 100304)</name>
    <name type="common">Pyronema confluens</name>
    <dbReference type="NCBI Taxonomy" id="1076935"/>
    <lineage>
        <taxon>Eukaryota</taxon>
        <taxon>Fungi</taxon>
        <taxon>Dikarya</taxon>
        <taxon>Ascomycota</taxon>
        <taxon>Pezizomycotina</taxon>
        <taxon>Pezizomycetes</taxon>
        <taxon>Pezizales</taxon>
        <taxon>Pyronemataceae</taxon>
        <taxon>Pyronema</taxon>
    </lineage>
</organism>
<evidence type="ECO:0000256" key="1">
    <source>
        <dbReference type="SAM" id="MobiDB-lite"/>
    </source>
</evidence>
<reference evidence="2 3" key="1">
    <citation type="journal article" date="2013" name="PLoS Genet.">
        <title>The genome and development-dependent transcriptomes of Pyronema confluens: a window into fungal evolution.</title>
        <authorList>
            <person name="Traeger S."/>
            <person name="Altegoer F."/>
            <person name="Freitag M."/>
            <person name="Gabaldon T."/>
            <person name="Kempken F."/>
            <person name="Kumar A."/>
            <person name="Marcet-Houben M."/>
            <person name="Poggeler S."/>
            <person name="Stajich J.E."/>
            <person name="Nowrousian M."/>
        </authorList>
    </citation>
    <scope>NUCLEOTIDE SEQUENCE [LARGE SCALE GENOMIC DNA]</scope>
    <source>
        <strain evidence="3">CBS 100304</strain>
        <tissue evidence="2">Vegetative mycelium</tissue>
    </source>
</reference>
<keyword evidence="3" id="KW-1185">Reference proteome</keyword>
<feature type="compositionally biased region" description="Polar residues" evidence="1">
    <location>
        <begin position="21"/>
        <end position="32"/>
    </location>
</feature>
<protein>
    <submittedName>
        <fullName evidence="2">Uncharacterized protein</fullName>
    </submittedName>
</protein>
<proteinExistence type="predicted"/>
<dbReference type="EMBL" id="HF935644">
    <property type="protein sequence ID" value="CCX31744.1"/>
    <property type="molecule type" value="Genomic_DNA"/>
</dbReference>
<dbReference type="Proteomes" id="UP000018144">
    <property type="component" value="Unassembled WGS sequence"/>
</dbReference>
<name>U4LHZ5_PYROM</name>
<gene>
    <name evidence="2" type="ORF">PCON_11382</name>
</gene>
<dbReference type="AlphaFoldDB" id="U4LHZ5"/>
<evidence type="ECO:0000313" key="2">
    <source>
        <dbReference type="EMBL" id="CCX31744.1"/>
    </source>
</evidence>
<accession>U4LHZ5</accession>
<sequence>MESPYSSTNYLHQITGPPFKVSSTTFTRNHQT</sequence>
<evidence type="ECO:0000313" key="3">
    <source>
        <dbReference type="Proteomes" id="UP000018144"/>
    </source>
</evidence>
<feature type="compositionally biased region" description="Polar residues" evidence="1">
    <location>
        <begin position="1"/>
        <end position="12"/>
    </location>
</feature>
<feature type="region of interest" description="Disordered" evidence="1">
    <location>
        <begin position="1"/>
        <end position="32"/>
    </location>
</feature>